<dbReference type="PANTHER" id="PTHR10192:SF5">
    <property type="entry name" value="GEPHYRIN"/>
    <property type="match status" value="1"/>
</dbReference>
<comment type="pathway">
    <text evidence="2 7">Cofactor biosynthesis; molybdopterin biosynthesis.</text>
</comment>
<dbReference type="InterPro" id="IPR001453">
    <property type="entry name" value="MoaB/Mog_dom"/>
</dbReference>
<feature type="domain" description="MoaB/Mog" evidence="9">
    <location>
        <begin position="236"/>
        <end position="372"/>
    </location>
</feature>
<dbReference type="CDD" id="cd00887">
    <property type="entry name" value="MoeA"/>
    <property type="match status" value="1"/>
</dbReference>
<comment type="catalytic activity">
    <reaction evidence="6">
        <text>adenylyl-molybdopterin + molybdate = Mo-molybdopterin + AMP + H(+)</text>
        <dbReference type="Rhea" id="RHEA:35047"/>
        <dbReference type="ChEBI" id="CHEBI:15378"/>
        <dbReference type="ChEBI" id="CHEBI:36264"/>
        <dbReference type="ChEBI" id="CHEBI:62727"/>
        <dbReference type="ChEBI" id="CHEBI:71302"/>
        <dbReference type="ChEBI" id="CHEBI:456215"/>
        <dbReference type="EC" id="2.10.1.1"/>
    </reaction>
</comment>
<evidence type="ECO:0000256" key="3">
    <source>
        <dbReference type="ARBA" id="ARBA00010763"/>
    </source>
</evidence>
<dbReference type="InterPro" id="IPR036135">
    <property type="entry name" value="MoeA_linker/N_sf"/>
</dbReference>
<dbReference type="InterPro" id="IPR005110">
    <property type="entry name" value="MoeA_linker/N"/>
</dbReference>
<dbReference type="Pfam" id="PF03453">
    <property type="entry name" value="MoeA_N"/>
    <property type="match status" value="1"/>
</dbReference>
<dbReference type="Proteomes" id="UP001501777">
    <property type="component" value="Unassembled WGS sequence"/>
</dbReference>
<dbReference type="Gene3D" id="3.40.980.10">
    <property type="entry name" value="MoaB/Mog-like domain"/>
    <property type="match status" value="1"/>
</dbReference>
<name>A0ABP5ZTU4_STRLO</name>
<keyword evidence="7" id="KW-0479">Metal-binding</keyword>
<accession>A0ABP5ZTU4</accession>
<evidence type="ECO:0000259" key="9">
    <source>
        <dbReference type="SMART" id="SM00852"/>
    </source>
</evidence>
<comment type="function">
    <text evidence="1 7">Catalyzes the insertion of molybdate into adenylated molybdopterin with the concomitant release of AMP.</text>
</comment>
<feature type="compositionally biased region" description="Low complexity" evidence="8">
    <location>
        <begin position="42"/>
        <end position="52"/>
    </location>
</feature>
<keyword evidence="5 7" id="KW-0501">Molybdenum cofactor biosynthesis</keyword>
<dbReference type="SUPFAM" id="SSF63867">
    <property type="entry name" value="MoeA C-terminal domain-like"/>
    <property type="match status" value="1"/>
</dbReference>
<comment type="caution">
    <text evidence="10">The sequence shown here is derived from an EMBL/GenBank/DDBJ whole genome shotgun (WGS) entry which is preliminary data.</text>
</comment>
<comment type="cofactor">
    <cofactor evidence="7">
        <name>Mg(2+)</name>
        <dbReference type="ChEBI" id="CHEBI:18420"/>
    </cofactor>
</comment>
<reference evidence="11" key="1">
    <citation type="journal article" date="2019" name="Int. J. Syst. Evol. Microbiol.">
        <title>The Global Catalogue of Microorganisms (GCM) 10K type strain sequencing project: providing services to taxonomists for standard genome sequencing and annotation.</title>
        <authorList>
            <consortium name="The Broad Institute Genomics Platform"/>
            <consortium name="The Broad Institute Genome Sequencing Center for Infectious Disease"/>
            <person name="Wu L."/>
            <person name="Ma J."/>
        </authorList>
    </citation>
    <scope>NUCLEOTIDE SEQUENCE [LARGE SCALE GENOMIC DNA]</scope>
    <source>
        <strain evidence="11">JCM 4395</strain>
    </source>
</reference>
<evidence type="ECO:0000256" key="8">
    <source>
        <dbReference type="SAM" id="MobiDB-lite"/>
    </source>
</evidence>
<dbReference type="Gene3D" id="2.170.190.11">
    <property type="entry name" value="Molybdopterin biosynthesis moea protein, domain 3"/>
    <property type="match status" value="1"/>
</dbReference>
<dbReference type="EC" id="2.10.1.1" evidence="7"/>
<protein>
    <recommendedName>
        <fullName evidence="7">Molybdopterin molybdenumtransferase</fullName>
        <ecNumber evidence="7">2.10.1.1</ecNumber>
    </recommendedName>
</protein>
<organism evidence="10 11">
    <name type="scientific">Streptomyces longisporus</name>
    <dbReference type="NCBI Taxonomy" id="1948"/>
    <lineage>
        <taxon>Bacteria</taxon>
        <taxon>Bacillati</taxon>
        <taxon>Actinomycetota</taxon>
        <taxon>Actinomycetes</taxon>
        <taxon>Kitasatosporales</taxon>
        <taxon>Streptomycetaceae</taxon>
        <taxon>Streptomyces</taxon>
    </lineage>
</organism>
<evidence type="ECO:0000256" key="1">
    <source>
        <dbReference type="ARBA" id="ARBA00002901"/>
    </source>
</evidence>
<dbReference type="SUPFAM" id="SSF53218">
    <property type="entry name" value="Molybdenum cofactor biosynthesis proteins"/>
    <property type="match status" value="1"/>
</dbReference>
<comment type="similarity">
    <text evidence="3 7">Belongs to the MoeA family.</text>
</comment>
<keyword evidence="11" id="KW-1185">Reference proteome</keyword>
<dbReference type="InterPro" id="IPR036425">
    <property type="entry name" value="MoaB/Mog-like_dom_sf"/>
</dbReference>
<evidence type="ECO:0000256" key="4">
    <source>
        <dbReference type="ARBA" id="ARBA00022505"/>
    </source>
</evidence>
<dbReference type="SMART" id="SM00852">
    <property type="entry name" value="MoCF_biosynth"/>
    <property type="match status" value="1"/>
</dbReference>
<evidence type="ECO:0000256" key="7">
    <source>
        <dbReference type="RuleBase" id="RU365090"/>
    </source>
</evidence>
<gene>
    <name evidence="10" type="ORF">GCM10010276_53330</name>
</gene>
<dbReference type="InterPro" id="IPR038987">
    <property type="entry name" value="MoeA-like"/>
</dbReference>
<keyword evidence="7" id="KW-0808">Transferase</keyword>
<dbReference type="Pfam" id="PF03454">
    <property type="entry name" value="MoeA_C"/>
    <property type="match status" value="1"/>
</dbReference>
<evidence type="ECO:0000256" key="6">
    <source>
        <dbReference type="ARBA" id="ARBA00047317"/>
    </source>
</evidence>
<keyword evidence="4 7" id="KW-0500">Molybdenum</keyword>
<dbReference type="InterPro" id="IPR005111">
    <property type="entry name" value="MoeA_C_domain_IV"/>
</dbReference>
<sequence length="460" mass="48186">MTARSTRPGEDVEDLDVEEVLALVKEPDHRTPDHRTPGDLVPASAPQAADAAAPHKPDAHHRATPWPEARSIAARAARSGARRPLVSVPLEASLGLTLAAPLTALTDLPSFDTSAMDGWAVAGPGPWDVRDEGVLAGHAEPEALTDGEAVRIATGARIPPDTTAVIRSEHGRTDDKGRLHATREVQHGQDIRPRGQECRTGDQLLPVGALVTPAVLGLAAAAGYDTLTAVPRPRVEVLVLGDELLTEGRPHDGLIRDALGPMLPPWLRALGAEVTSVRRLGDDAKALRKAVTGSEADLIVTTGGTAFGPVDHVHPTLQRIGAELLVDGVKVRPGHPMLLARTKENQHLVGLPGNPLAAVSGLLTLAEPLLRTLAARPAPEPYALPLQDGVHGHPYDTRLIPVVLRGDSAVPLHYNGPAMLRGIAAADALAVVPPGGARPGQELELLDLPWASAGIGVCFT</sequence>
<feature type="region of interest" description="Disordered" evidence="8">
    <location>
        <begin position="23"/>
        <end position="64"/>
    </location>
</feature>
<dbReference type="EMBL" id="BAAASG010000012">
    <property type="protein sequence ID" value="GAA2503425.1"/>
    <property type="molecule type" value="Genomic_DNA"/>
</dbReference>
<dbReference type="Gene3D" id="2.40.340.10">
    <property type="entry name" value="MoeA, C-terminal, domain IV"/>
    <property type="match status" value="1"/>
</dbReference>
<evidence type="ECO:0000313" key="10">
    <source>
        <dbReference type="EMBL" id="GAA2503425.1"/>
    </source>
</evidence>
<evidence type="ECO:0000256" key="5">
    <source>
        <dbReference type="ARBA" id="ARBA00023150"/>
    </source>
</evidence>
<keyword evidence="7" id="KW-0460">Magnesium</keyword>
<evidence type="ECO:0000256" key="2">
    <source>
        <dbReference type="ARBA" id="ARBA00005046"/>
    </source>
</evidence>
<dbReference type="SUPFAM" id="SSF63882">
    <property type="entry name" value="MoeA N-terminal region -like"/>
    <property type="match status" value="1"/>
</dbReference>
<feature type="compositionally biased region" description="Basic and acidic residues" evidence="8">
    <location>
        <begin position="25"/>
        <end position="37"/>
    </location>
</feature>
<dbReference type="Gene3D" id="3.90.105.10">
    <property type="entry name" value="Molybdopterin biosynthesis moea protein, domain 2"/>
    <property type="match status" value="1"/>
</dbReference>
<dbReference type="PANTHER" id="PTHR10192">
    <property type="entry name" value="MOLYBDOPTERIN BIOSYNTHESIS PROTEIN"/>
    <property type="match status" value="1"/>
</dbReference>
<evidence type="ECO:0000313" key="11">
    <source>
        <dbReference type="Proteomes" id="UP001501777"/>
    </source>
</evidence>
<dbReference type="RefSeq" id="WP_344403134.1">
    <property type="nucleotide sequence ID" value="NZ_BAAASG010000012.1"/>
</dbReference>
<dbReference type="Pfam" id="PF00994">
    <property type="entry name" value="MoCF_biosynth"/>
    <property type="match status" value="1"/>
</dbReference>
<dbReference type="InterPro" id="IPR036688">
    <property type="entry name" value="MoeA_C_domain_IV_sf"/>
</dbReference>
<proteinExistence type="inferred from homology"/>